<dbReference type="AlphaFoldDB" id="A0A916VPZ8"/>
<keyword evidence="4" id="KW-1185">Reference proteome</keyword>
<dbReference type="PANTHER" id="PTHR31157">
    <property type="entry name" value="SCP DOMAIN-CONTAINING PROTEIN"/>
    <property type="match status" value="1"/>
</dbReference>
<gene>
    <name evidence="3" type="ORF">GCM10011498_19970</name>
</gene>
<dbReference type="Gene3D" id="3.40.33.10">
    <property type="entry name" value="CAP"/>
    <property type="match status" value="1"/>
</dbReference>
<sequence length="162" mass="18239">MFRVAVTILSLLFAVSACTEVDPNQRQVFRISSGDVSKIQYRHLDAVNAVRQAQGLNPVQLSSQLNAAAKTHARDISRQNRPWHFGSDGSNPIQRVERAGYQGRMLSENISETFENDLETLEAWMRDPVTRAGILHPQARGLGFSWHQDNNGKIWWVQVLGS</sequence>
<comment type="caution">
    <text evidence="3">The sequence shown here is derived from an EMBL/GenBank/DDBJ whole genome shotgun (WGS) entry which is preliminary data.</text>
</comment>
<evidence type="ECO:0000259" key="2">
    <source>
        <dbReference type="Pfam" id="PF00188"/>
    </source>
</evidence>
<feature type="signal peptide" evidence="1">
    <location>
        <begin position="1"/>
        <end position="19"/>
    </location>
</feature>
<dbReference type="InterPro" id="IPR035940">
    <property type="entry name" value="CAP_sf"/>
</dbReference>
<dbReference type="Pfam" id="PF00188">
    <property type="entry name" value="CAP"/>
    <property type="match status" value="1"/>
</dbReference>
<dbReference type="PROSITE" id="PS51257">
    <property type="entry name" value="PROKAR_LIPOPROTEIN"/>
    <property type="match status" value="1"/>
</dbReference>
<reference evidence="3" key="2">
    <citation type="submission" date="2020-09" db="EMBL/GenBank/DDBJ databases">
        <authorList>
            <person name="Sun Q."/>
            <person name="Zhou Y."/>
        </authorList>
    </citation>
    <scope>NUCLEOTIDE SEQUENCE</scope>
    <source>
        <strain evidence="3">CGMCC 1.15880</strain>
    </source>
</reference>
<proteinExistence type="predicted"/>
<dbReference type="InterPro" id="IPR014044">
    <property type="entry name" value="CAP_dom"/>
</dbReference>
<feature type="domain" description="SCP" evidence="2">
    <location>
        <begin position="44"/>
        <end position="159"/>
    </location>
</feature>
<dbReference type="CDD" id="cd05379">
    <property type="entry name" value="CAP_bacterial"/>
    <property type="match status" value="1"/>
</dbReference>
<dbReference type="SUPFAM" id="SSF55797">
    <property type="entry name" value="PR-1-like"/>
    <property type="match status" value="1"/>
</dbReference>
<accession>A0A916VPZ8</accession>
<feature type="chain" id="PRO_5037793988" description="SCP domain-containing protein" evidence="1">
    <location>
        <begin position="20"/>
        <end position="162"/>
    </location>
</feature>
<name>A0A916VPZ8_9RHOB</name>
<keyword evidence="1" id="KW-0732">Signal</keyword>
<dbReference type="PANTHER" id="PTHR31157:SF1">
    <property type="entry name" value="SCP DOMAIN-CONTAINING PROTEIN"/>
    <property type="match status" value="1"/>
</dbReference>
<reference evidence="3" key="1">
    <citation type="journal article" date="2014" name="Int. J. Syst. Evol. Microbiol.">
        <title>Complete genome sequence of Corynebacterium casei LMG S-19264T (=DSM 44701T), isolated from a smear-ripened cheese.</title>
        <authorList>
            <consortium name="US DOE Joint Genome Institute (JGI-PGF)"/>
            <person name="Walter F."/>
            <person name="Albersmeier A."/>
            <person name="Kalinowski J."/>
            <person name="Ruckert C."/>
        </authorList>
    </citation>
    <scope>NUCLEOTIDE SEQUENCE</scope>
    <source>
        <strain evidence="3">CGMCC 1.15880</strain>
    </source>
</reference>
<dbReference type="EMBL" id="BMKA01000002">
    <property type="protein sequence ID" value="GGA19165.1"/>
    <property type="molecule type" value="Genomic_DNA"/>
</dbReference>
<protein>
    <recommendedName>
        <fullName evidence="2">SCP domain-containing protein</fullName>
    </recommendedName>
</protein>
<evidence type="ECO:0000256" key="1">
    <source>
        <dbReference type="SAM" id="SignalP"/>
    </source>
</evidence>
<dbReference type="RefSeq" id="WP_188674117.1">
    <property type="nucleotide sequence ID" value="NZ_BMKA01000002.1"/>
</dbReference>
<organism evidence="3 4">
    <name type="scientific">Neptunicoccus cionae</name>
    <dbReference type="NCBI Taxonomy" id="2035344"/>
    <lineage>
        <taxon>Bacteria</taxon>
        <taxon>Pseudomonadati</taxon>
        <taxon>Pseudomonadota</taxon>
        <taxon>Alphaproteobacteria</taxon>
        <taxon>Rhodobacterales</taxon>
        <taxon>Paracoccaceae</taxon>
        <taxon>Neptunicoccus</taxon>
    </lineage>
</organism>
<evidence type="ECO:0000313" key="4">
    <source>
        <dbReference type="Proteomes" id="UP000628017"/>
    </source>
</evidence>
<dbReference type="Proteomes" id="UP000628017">
    <property type="component" value="Unassembled WGS sequence"/>
</dbReference>
<evidence type="ECO:0000313" key="3">
    <source>
        <dbReference type="EMBL" id="GGA19165.1"/>
    </source>
</evidence>